<keyword evidence="1 4" id="KW-0378">Hydrolase</keyword>
<feature type="short sequence motif" description="GXSXG" evidence="4">
    <location>
        <begin position="44"/>
        <end position="48"/>
    </location>
</feature>
<dbReference type="Pfam" id="PF01734">
    <property type="entry name" value="Patatin"/>
    <property type="match status" value="1"/>
</dbReference>
<evidence type="ECO:0000313" key="6">
    <source>
        <dbReference type="EMBL" id="MBL0748179.1"/>
    </source>
</evidence>
<feature type="domain" description="PNPLA" evidence="5">
    <location>
        <begin position="9"/>
        <end position="202"/>
    </location>
</feature>
<sequence length="280" mass="29272">MTDRGTSALVLGGGGITGIAWELGILYGLAEAGVDLTGADTVVGTSAGSVVGAQLGSGLSLDDLYASQLEPPDAELGGRLSRIAALKLVPPYLLPGTGRDKLARVGRVARAAHEPGSIDREGVIRSRLPVHDWPDRDLRITAVDTESGEFTVFTRDSGVDLVSAVAASCAVPTVWPPVEIAGHTYMDGGMRSTANIDVAAGVDRLVVLAPLPRSVSKRTSIQAQVQKVAPRTWSVITPDPESLAAFGRNLLDPAKRKVAAEAGLRQSRDLVEQVRGVWSA</sequence>
<protein>
    <submittedName>
        <fullName evidence="6">Patatin-like phospholipase family protein</fullName>
    </submittedName>
</protein>
<reference evidence="6 7" key="1">
    <citation type="submission" date="2021-01" db="EMBL/GenBank/DDBJ databases">
        <title>Genome seq and assembly of Nocardiodes sp. G10.</title>
        <authorList>
            <person name="Chhetri G."/>
        </authorList>
    </citation>
    <scope>NUCLEOTIDE SEQUENCE [LARGE SCALE GENOMIC DNA]</scope>
    <source>
        <strain evidence="6 7">G10</strain>
    </source>
</reference>
<dbReference type="InterPro" id="IPR050301">
    <property type="entry name" value="NTE"/>
</dbReference>
<keyword evidence="7" id="KW-1185">Reference proteome</keyword>
<evidence type="ECO:0000256" key="4">
    <source>
        <dbReference type="PROSITE-ProRule" id="PRU01161"/>
    </source>
</evidence>
<feature type="active site" description="Nucleophile" evidence="4">
    <location>
        <position position="46"/>
    </location>
</feature>
<name>A0ABS1L916_9ACTN</name>
<dbReference type="Proteomes" id="UP000636918">
    <property type="component" value="Unassembled WGS sequence"/>
</dbReference>
<comment type="caution">
    <text evidence="6">The sequence shown here is derived from an EMBL/GenBank/DDBJ whole genome shotgun (WGS) entry which is preliminary data.</text>
</comment>
<dbReference type="Gene3D" id="3.40.1090.10">
    <property type="entry name" value="Cytosolic phospholipase A2 catalytic domain"/>
    <property type="match status" value="2"/>
</dbReference>
<dbReference type="SUPFAM" id="SSF52151">
    <property type="entry name" value="FabD/lysophospholipase-like"/>
    <property type="match status" value="1"/>
</dbReference>
<evidence type="ECO:0000313" key="7">
    <source>
        <dbReference type="Proteomes" id="UP000636918"/>
    </source>
</evidence>
<evidence type="ECO:0000259" key="5">
    <source>
        <dbReference type="PROSITE" id="PS51635"/>
    </source>
</evidence>
<organism evidence="6 7">
    <name type="scientific">Nocardioides baculatus</name>
    <dbReference type="NCBI Taxonomy" id="2801337"/>
    <lineage>
        <taxon>Bacteria</taxon>
        <taxon>Bacillati</taxon>
        <taxon>Actinomycetota</taxon>
        <taxon>Actinomycetes</taxon>
        <taxon>Propionibacteriales</taxon>
        <taxon>Nocardioidaceae</taxon>
        <taxon>Nocardioides</taxon>
    </lineage>
</organism>
<keyword evidence="2 4" id="KW-0442">Lipid degradation</keyword>
<dbReference type="PANTHER" id="PTHR14226">
    <property type="entry name" value="NEUROPATHY TARGET ESTERASE/SWISS CHEESE D.MELANOGASTER"/>
    <property type="match status" value="1"/>
</dbReference>
<dbReference type="PANTHER" id="PTHR14226:SF57">
    <property type="entry name" value="BLR7027 PROTEIN"/>
    <property type="match status" value="1"/>
</dbReference>
<dbReference type="InterPro" id="IPR016035">
    <property type="entry name" value="Acyl_Trfase/lysoPLipase"/>
</dbReference>
<feature type="short sequence motif" description="DGA/G" evidence="4">
    <location>
        <begin position="187"/>
        <end position="189"/>
    </location>
</feature>
<accession>A0ABS1L916</accession>
<evidence type="ECO:0000256" key="2">
    <source>
        <dbReference type="ARBA" id="ARBA00022963"/>
    </source>
</evidence>
<dbReference type="InterPro" id="IPR002641">
    <property type="entry name" value="PNPLA_dom"/>
</dbReference>
<dbReference type="PROSITE" id="PS51635">
    <property type="entry name" value="PNPLA"/>
    <property type="match status" value="1"/>
</dbReference>
<evidence type="ECO:0000256" key="3">
    <source>
        <dbReference type="ARBA" id="ARBA00023098"/>
    </source>
</evidence>
<dbReference type="RefSeq" id="WP_201936263.1">
    <property type="nucleotide sequence ID" value="NZ_JAERSG010000003.1"/>
</dbReference>
<gene>
    <name evidence="6" type="ORF">JI751_11200</name>
</gene>
<evidence type="ECO:0000256" key="1">
    <source>
        <dbReference type="ARBA" id="ARBA00022801"/>
    </source>
</evidence>
<feature type="active site" description="Proton acceptor" evidence="4">
    <location>
        <position position="187"/>
    </location>
</feature>
<feature type="short sequence motif" description="GXGXXG" evidence="4">
    <location>
        <begin position="13"/>
        <end position="18"/>
    </location>
</feature>
<keyword evidence="3 4" id="KW-0443">Lipid metabolism</keyword>
<dbReference type="EMBL" id="JAERSG010000003">
    <property type="protein sequence ID" value="MBL0748179.1"/>
    <property type="molecule type" value="Genomic_DNA"/>
</dbReference>
<proteinExistence type="predicted"/>